<protein>
    <submittedName>
        <fullName evidence="2">Crp/Fnr family transcriptional regulator</fullName>
    </submittedName>
</protein>
<keyword evidence="3" id="KW-1185">Reference proteome</keyword>
<accession>A0A0A2LSR4</accession>
<dbReference type="RefSeq" id="WP_035135673.1">
    <property type="nucleotide sequence ID" value="NZ_JRLV01000020.1"/>
</dbReference>
<proteinExistence type="predicted"/>
<name>A0A0A2LSR4_9FLAO</name>
<dbReference type="STRING" id="1406840.Q763_15020"/>
<comment type="caution">
    <text evidence="2">The sequence shown here is derived from an EMBL/GenBank/DDBJ whole genome shotgun (WGS) entry which is preliminary data.</text>
</comment>
<dbReference type="InterPro" id="IPR014710">
    <property type="entry name" value="RmlC-like_jellyroll"/>
</dbReference>
<evidence type="ECO:0000259" key="1">
    <source>
        <dbReference type="PROSITE" id="PS50042"/>
    </source>
</evidence>
<gene>
    <name evidence="2" type="ORF">Q763_15020</name>
</gene>
<dbReference type="EMBL" id="JRLV01000020">
    <property type="protein sequence ID" value="KGO79185.1"/>
    <property type="molecule type" value="Genomic_DNA"/>
</dbReference>
<dbReference type="eggNOG" id="COG0664">
    <property type="taxonomic scope" value="Bacteria"/>
</dbReference>
<feature type="domain" description="Cyclic nucleotide-binding" evidence="1">
    <location>
        <begin position="16"/>
        <end position="116"/>
    </location>
</feature>
<dbReference type="AlphaFoldDB" id="A0A0A2LSR4"/>
<reference evidence="2 3" key="1">
    <citation type="submission" date="2013-09" db="EMBL/GenBank/DDBJ databases">
        <authorList>
            <person name="Zeng Z."/>
            <person name="Chen C."/>
        </authorList>
    </citation>
    <scope>NUCLEOTIDE SEQUENCE [LARGE SCALE GENOMIC DNA]</scope>
    <source>
        <strain evidence="2 3">F44-8</strain>
    </source>
</reference>
<dbReference type="InterPro" id="IPR018490">
    <property type="entry name" value="cNMP-bd_dom_sf"/>
</dbReference>
<organism evidence="2 3">
    <name type="scientific">Flavobacterium beibuense F44-8</name>
    <dbReference type="NCBI Taxonomy" id="1406840"/>
    <lineage>
        <taxon>Bacteria</taxon>
        <taxon>Pseudomonadati</taxon>
        <taxon>Bacteroidota</taxon>
        <taxon>Flavobacteriia</taxon>
        <taxon>Flavobacteriales</taxon>
        <taxon>Flavobacteriaceae</taxon>
        <taxon>Flavobacterium</taxon>
    </lineage>
</organism>
<dbReference type="PROSITE" id="PS50042">
    <property type="entry name" value="CNMP_BINDING_3"/>
    <property type="match status" value="1"/>
</dbReference>
<dbReference type="Proteomes" id="UP000030129">
    <property type="component" value="Unassembled WGS sequence"/>
</dbReference>
<dbReference type="Gene3D" id="2.60.120.10">
    <property type="entry name" value="Jelly Rolls"/>
    <property type="match status" value="1"/>
</dbReference>
<dbReference type="Pfam" id="PF00027">
    <property type="entry name" value="cNMP_binding"/>
    <property type="match status" value="1"/>
</dbReference>
<evidence type="ECO:0000313" key="3">
    <source>
        <dbReference type="Proteomes" id="UP000030129"/>
    </source>
</evidence>
<dbReference type="SUPFAM" id="SSF51206">
    <property type="entry name" value="cAMP-binding domain-like"/>
    <property type="match status" value="1"/>
</dbReference>
<dbReference type="CDD" id="cd00038">
    <property type="entry name" value="CAP_ED"/>
    <property type="match status" value="1"/>
</dbReference>
<evidence type="ECO:0000313" key="2">
    <source>
        <dbReference type="EMBL" id="KGO79185.1"/>
    </source>
</evidence>
<sequence length="190" mass="22054">MEREALIKFIKQTIPISQKEATTISAIFEPITYSKGDYLLHQNEISDIYLYLEKGLMRTFLFDTDGNEITTDFHKENNVVFEVTSFFNRVASQANIQAVTNCRGYRLSYSELNTLFHNKPEFRDFGRAILVKEFIKSKERNYGMINKTAEERYKALVTNDNKILQYAPLKHIASYLGITDSTLSRLRGKL</sequence>
<dbReference type="InterPro" id="IPR000595">
    <property type="entry name" value="cNMP-bd_dom"/>
</dbReference>